<dbReference type="InterPro" id="IPR006139">
    <property type="entry name" value="D-isomer_2_OHA_DH_cat_dom"/>
</dbReference>
<dbReference type="InterPro" id="IPR045865">
    <property type="entry name" value="ACT-like_dom_sf"/>
</dbReference>
<accession>A0ABY4RIF6</accession>
<comment type="catalytic activity">
    <reaction evidence="9">
        <text>(R)-2-hydroxyglutarate + NAD(+) = 2-oxoglutarate + NADH + H(+)</text>
        <dbReference type="Rhea" id="RHEA:49612"/>
        <dbReference type="ChEBI" id="CHEBI:15378"/>
        <dbReference type="ChEBI" id="CHEBI:15801"/>
        <dbReference type="ChEBI" id="CHEBI:16810"/>
        <dbReference type="ChEBI" id="CHEBI:57540"/>
        <dbReference type="ChEBI" id="CHEBI:57945"/>
        <dbReference type="EC" id="1.1.1.399"/>
    </reaction>
</comment>
<keyword evidence="5 11" id="KW-0028">Amino-acid biosynthesis</keyword>
<evidence type="ECO:0000256" key="6">
    <source>
        <dbReference type="ARBA" id="ARBA00023002"/>
    </source>
</evidence>
<evidence type="ECO:0000313" key="13">
    <source>
        <dbReference type="EMBL" id="UQZ81962.1"/>
    </source>
</evidence>
<keyword evidence="6 11" id="KW-0560">Oxidoreductase</keyword>
<proteinExistence type="inferred from homology"/>
<dbReference type="Pfam" id="PF02826">
    <property type="entry name" value="2-Hacid_dh_C"/>
    <property type="match status" value="1"/>
</dbReference>
<keyword evidence="14" id="KW-1185">Reference proteome</keyword>
<comment type="catalytic activity">
    <reaction evidence="10 11">
        <text>(2R)-3-phosphoglycerate + NAD(+) = 3-phosphooxypyruvate + NADH + H(+)</text>
        <dbReference type="Rhea" id="RHEA:12641"/>
        <dbReference type="ChEBI" id="CHEBI:15378"/>
        <dbReference type="ChEBI" id="CHEBI:18110"/>
        <dbReference type="ChEBI" id="CHEBI:57540"/>
        <dbReference type="ChEBI" id="CHEBI:57945"/>
        <dbReference type="ChEBI" id="CHEBI:58272"/>
        <dbReference type="EC" id="1.1.1.95"/>
    </reaction>
</comment>
<keyword evidence="7 11" id="KW-0520">NAD</keyword>
<keyword evidence="8 11" id="KW-0718">Serine biosynthesis</keyword>
<dbReference type="Pfam" id="PF01842">
    <property type="entry name" value="ACT"/>
    <property type="match status" value="1"/>
</dbReference>
<evidence type="ECO:0000256" key="2">
    <source>
        <dbReference type="ARBA" id="ARBA00005216"/>
    </source>
</evidence>
<reference evidence="13" key="1">
    <citation type="submission" date="2018-02" db="EMBL/GenBank/DDBJ databases">
        <authorList>
            <person name="Kim S.-K."/>
            <person name="Jung H.-I."/>
            <person name="Lee S.-W."/>
        </authorList>
    </citation>
    <scope>NUCLEOTIDE SEQUENCE</scope>
    <source>
        <strain evidence="13">SK3146</strain>
    </source>
</reference>
<dbReference type="InterPro" id="IPR045626">
    <property type="entry name" value="PGDH_ASB_dom"/>
</dbReference>
<evidence type="ECO:0000256" key="1">
    <source>
        <dbReference type="ARBA" id="ARBA00003800"/>
    </source>
</evidence>
<evidence type="ECO:0000256" key="8">
    <source>
        <dbReference type="ARBA" id="ARBA00023299"/>
    </source>
</evidence>
<protein>
    <recommendedName>
        <fullName evidence="4 11">D-3-phosphoglycerate dehydrogenase</fullName>
        <ecNumber evidence="11">1.1.1.95</ecNumber>
    </recommendedName>
</protein>
<feature type="domain" description="ACT" evidence="12">
    <location>
        <begin position="455"/>
        <end position="528"/>
    </location>
</feature>
<dbReference type="GO" id="GO:0004617">
    <property type="term" value="F:phosphoglycerate dehydrogenase activity"/>
    <property type="evidence" value="ECO:0007669"/>
    <property type="project" value="UniProtKB-EC"/>
</dbReference>
<dbReference type="Proteomes" id="UP001057134">
    <property type="component" value="Chromosome"/>
</dbReference>
<dbReference type="InterPro" id="IPR050857">
    <property type="entry name" value="D-2-hydroxyacid_DH"/>
</dbReference>
<dbReference type="EMBL" id="CP027059">
    <property type="protein sequence ID" value="UQZ81962.1"/>
    <property type="molecule type" value="Genomic_DNA"/>
</dbReference>
<evidence type="ECO:0000313" key="14">
    <source>
        <dbReference type="Proteomes" id="UP001057134"/>
    </source>
</evidence>
<dbReference type="Gene3D" id="3.30.70.260">
    <property type="match status" value="1"/>
</dbReference>
<dbReference type="PROSITE" id="PS51671">
    <property type="entry name" value="ACT"/>
    <property type="match status" value="1"/>
</dbReference>
<comment type="pathway">
    <text evidence="2 11">Amino-acid biosynthesis; L-serine biosynthesis; L-serine from 3-phospho-D-glycerate: step 1/3.</text>
</comment>
<evidence type="ECO:0000256" key="7">
    <source>
        <dbReference type="ARBA" id="ARBA00023027"/>
    </source>
</evidence>
<evidence type="ECO:0000256" key="9">
    <source>
        <dbReference type="ARBA" id="ARBA00048126"/>
    </source>
</evidence>
<evidence type="ECO:0000256" key="5">
    <source>
        <dbReference type="ARBA" id="ARBA00022605"/>
    </source>
</evidence>
<dbReference type="InterPro" id="IPR036291">
    <property type="entry name" value="NAD(P)-bd_dom_sf"/>
</dbReference>
<dbReference type="CDD" id="cd12173">
    <property type="entry name" value="PGDH_4"/>
    <property type="match status" value="1"/>
</dbReference>
<evidence type="ECO:0000256" key="10">
    <source>
        <dbReference type="ARBA" id="ARBA00048731"/>
    </source>
</evidence>
<gene>
    <name evidence="13" type="primary">serA_1</name>
    <name evidence="13" type="ORF">SK3146_01119</name>
</gene>
<dbReference type="InterPro" id="IPR006140">
    <property type="entry name" value="D-isomer_DH_NAD-bd"/>
</dbReference>
<dbReference type="InterPro" id="IPR029752">
    <property type="entry name" value="D-isomer_DH_CS1"/>
</dbReference>
<dbReference type="PANTHER" id="PTHR42789">
    <property type="entry name" value="D-ISOMER SPECIFIC 2-HYDROXYACID DEHYDROGENASE FAMILY PROTEIN (AFU_ORTHOLOGUE AFUA_6G10090)"/>
    <property type="match status" value="1"/>
</dbReference>
<dbReference type="SUPFAM" id="SSF143548">
    <property type="entry name" value="Serine metabolism enzymes domain"/>
    <property type="match status" value="1"/>
</dbReference>
<evidence type="ECO:0000256" key="3">
    <source>
        <dbReference type="ARBA" id="ARBA00005854"/>
    </source>
</evidence>
<dbReference type="InterPro" id="IPR002912">
    <property type="entry name" value="ACT_dom"/>
</dbReference>
<dbReference type="PROSITE" id="PS00065">
    <property type="entry name" value="D_2_HYDROXYACID_DH_1"/>
    <property type="match status" value="1"/>
</dbReference>
<evidence type="ECO:0000259" key="12">
    <source>
        <dbReference type="PROSITE" id="PS51671"/>
    </source>
</evidence>
<dbReference type="InterPro" id="IPR029753">
    <property type="entry name" value="D-isomer_DH_CS"/>
</dbReference>
<comment type="similarity">
    <text evidence="3 11">Belongs to the D-isomer specific 2-hydroxyacid dehydrogenase family.</text>
</comment>
<dbReference type="InterPro" id="IPR029009">
    <property type="entry name" value="ASB_dom_sf"/>
</dbReference>
<dbReference type="PROSITE" id="PS00671">
    <property type="entry name" value="D_2_HYDROXYACID_DH_3"/>
    <property type="match status" value="1"/>
</dbReference>
<dbReference type="PANTHER" id="PTHR42789:SF1">
    <property type="entry name" value="D-ISOMER SPECIFIC 2-HYDROXYACID DEHYDROGENASE FAMILY PROTEIN (AFU_ORTHOLOGUE AFUA_6G10090)"/>
    <property type="match status" value="1"/>
</dbReference>
<dbReference type="Gene3D" id="3.40.50.720">
    <property type="entry name" value="NAD(P)-binding Rossmann-like Domain"/>
    <property type="match status" value="2"/>
</dbReference>
<dbReference type="Pfam" id="PF19304">
    <property type="entry name" value="PGDH_inter"/>
    <property type="match status" value="1"/>
</dbReference>
<comment type="function">
    <text evidence="1">Catalyzes the reversible oxidation of 3-phospho-D-glycerate to 3-phosphonooxypyruvate, the first step of the phosphorylated L-serine biosynthesis pathway. Also catalyzes the reversible oxidation of 2-hydroxyglutarate to 2-oxoglutarate.</text>
</comment>
<name>A0ABY4RIF6_9BACL</name>
<dbReference type="Gene3D" id="3.30.1330.90">
    <property type="entry name" value="D-3-phosphoglycerate dehydrogenase, domain 3"/>
    <property type="match status" value="1"/>
</dbReference>
<evidence type="ECO:0000256" key="4">
    <source>
        <dbReference type="ARBA" id="ARBA00021582"/>
    </source>
</evidence>
<dbReference type="SUPFAM" id="SSF51735">
    <property type="entry name" value="NAD(P)-binding Rossmann-fold domains"/>
    <property type="match status" value="1"/>
</dbReference>
<dbReference type="NCBIfam" id="TIGR01327">
    <property type="entry name" value="PGDH"/>
    <property type="match status" value="1"/>
</dbReference>
<dbReference type="InterPro" id="IPR006236">
    <property type="entry name" value="PGDH"/>
</dbReference>
<dbReference type="SUPFAM" id="SSF55021">
    <property type="entry name" value="ACT-like"/>
    <property type="match status" value="1"/>
</dbReference>
<organism evidence="13 14">
    <name type="scientific">Paenibacillus konkukensis</name>
    <dbReference type="NCBI Taxonomy" id="2020716"/>
    <lineage>
        <taxon>Bacteria</taxon>
        <taxon>Bacillati</taxon>
        <taxon>Bacillota</taxon>
        <taxon>Bacilli</taxon>
        <taxon>Bacillales</taxon>
        <taxon>Paenibacillaceae</taxon>
        <taxon>Paenibacillus</taxon>
    </lineage>
</organism>
<dbReference type="SUPFAM" id="SSF52283">
    <property type="entry name" value="Formate/glycerate dehydrogenase catalytic domain-like"/>
    <property type="match status" value="1"/>
</dbReference>
<sequence length="528" mass="57085">MFKVLVMDGISDMGIQMLYDAEDVEVDKKSGLSEAELVAIIADYDALMVRSQTKVTENIMAAASKLKVVGRAGVGVDNIDLEAATKRGIVVINAPDGNTIATCELTFAMMMSVARSIPQAYKKTVGGEWDRKTFVGVELRNKTLGILGMGRIGSEVAKRAKVFGMDVIGYDPFLTEERAEKIGVRLGTVNEIAAQADFITVHTPLTNETRHIISRPQFELMKKGVRIVNCARGGIIDEGALVEAIDAGIVAGAAFDVFEEEPPRAEHPFLNNPKIIVTPHLGASTVEAQENVAIDVSEEVLHILRDQPFKNAVNMPPVPPTVLNKLQPYFGLGEHLGQFAGQMTDGAVNEIVVNYSGDLSDVDTTPLTRYIVKGILANQLEGVNIVNAMHLAKTRDVNIVTQKSTASKTFTNLVSVTLKTKNEERTLAGTLLSGYGERIVQIDQYPVDIAPQGNLLLISHNDKPGIIGKVGTLLGSNDVNIATMQVGRKVYGGSAIMVLTTDKQASKDVLDQLIKLPELTNVRELTLE</sequence>
<dbReference type="RefSeq" id="WP_249864155.1">
    <property type="nucleotide sequence ID" value="NZ_CP027059.1"/>
</dbReference>
<dbReference type="Pfam" id="PF00389">
    <property type="entry name" value="2-Hacid_dh"/>
    <property type="match status" value="1"/>
</dbReference>
<dbReference type="CDD" id="cd04902">
    <property type="entry name" value="ACT_3PGDH-xct"/>
    <property type="match status" value="1"/>
</dbReference>
<dbReference type="EC" id="1.1.1.95" evidence="11"/>
<evidence type="ECO:0000256" key="11">
    <source>
        <dbReference type="RuleBase" id="RU363003"/>
    </source>
</evidence>
<reference evidence="13" key="2">
    <citation type="journal article" date="2021" name="J Anim Sci Technol">
        <title>Complete genome sequence of Paenibacillus konkukensis sp. nov. SK3146 as a potential probiotic strain.</title>
        <authorList>
            <person name="Jung H.I."/>
            <person name="Park S."/>
            <person name="Niu K.M."/>
            <person name="Lee S.W."/>
            <person name="Kothari D."/>
            <person name="Yi K.J."/>
            <person name="Kim S.K."/>
        </authorList>
    </citation>
    <scope>NUCLEOTIDE SEQUENCE</scope>
    <source>
        <strain evidence="13">SK3146</strain>
    </source>
</reference>